<dbReference type="EMBL" id="JAIWYP010000001">
    <property type="protein sequence ID" value="KAH3876661.1"/>
    <property type="molecule type" value="Genomic_DNA"/>
</dbReference>
<reference evidence="3" key="1">
    <citation type="journal article" date="2019" name="bioRxiv">
        <title>The Genome of the Zebra Mussel, Dreissena polymorpha: A Resource for Invasive Species Research.</title>
        <authorList>
            <person name="McCartney M.A."/>
            <person name="Auch B."/>
            <person name="Kono T."/>
            <person name="Mallez S."/>
            <person name="Zhang Y."/>
            <person name="Obille A."/>
            <person name="Becker A."/>
            <person name="Abrahante J.E."/>
            <person name="Garbe J."/>
            <person name="Badalamenti J.P."/>
            <person name="Herman A."/>
            <person name="Mangelson H."/>
            <person name="Liachko I."/>
            <person name="Sullivan S."/>
            <person name="Sone E.D."/>
            <person name="Koren S."/>
            <person name="Silverstein K.A.T."/>
            <person name="Beckman K.B."/>
            <person name="Gohl D.M."/>
        </authorList>
    </citation>
    <scope>NUCLEOTIDE SEQUENCE</scope>
    <source>
        <strain evidence="3">Duluth1</strain>
        <tissue evidence="3">Whole animal</tissue>
    </source>
</reference>
<gene>
    <name evidence="3" type="ORF">DPMN_000509</name>
</gene>
<protein>
    <recommendedName>
        <fullName evidence="2">B box-type domain-containing protein</fullName>
    </recommendedName>
</protein>
<dbReference type="InterPro" id="IPR047153">
    <property type="entry name" value="TRIM45/56/19-like"/>
</dbReference>
<organism evidence="3 4">
    <name type="scientific">Dreissena polymorpha</name>
    <name type="common">Zebra mussel</name>
    <name type="synonym">Mytilus polymorpha</name>
    <dbReference type="NCBI Taxonomy" id="45954"/>
    <lineage>
        <taxon>Eukaryota</taxon>
        <taxon>Metazoa</taxon>
        <taxon>Spiralia</taxon>
        <taxon>Lophotrochozoa</taxon>
        <taxon>Mollusca</taxon>
        <taxon>Bivalvia</taxon>
        <taxon>Autobranchia</taxon>
        <taxon>Heteroconchia</taxon>
        <taxon>Euheterodonta</taxon>
        <taxon>Imparidentia</taxon>
        <taxon>Neoheterodontei</taxon>
        <taxon>Myida</taxon>
        <taxon>Dreissenoidea</taxon>
        <taxon>Dreissenidae</taxon>
        <taxon>Dreissena</taxon>
    </lineage>
</organism>
<keyword evidence="1" id="KW-0863">Zinc-finger</keyword>
<reference evidence="3" key="2">
    <citation type="submission" date="2020-11" db="EMBL/GenBank/DDBJ databases">
        <authorList>
            <person name="McCartney M.A."/>
            <person name="Auch B."/>
            <person name="Kono T."/>
            <person name="Mallez S."/>
            <person name="Becker A."/>
            <person name="Gohl D.M."/>
            <person name="Silverstein K.A.T."/>
            <person name="Koren S."/>
            <person name="Bechman K.B."/>
            <person name="Herman A."/>
            <person name="Abrahante J.E."/>
            <person name="Garbe J."/>
        </authorList>
    </citation>
    <scope>NUCLEOTIDE SEQUENCE</scope>
    <source>
        <strain evidence="3">Duluth1</strain>
        <tissue evidence="3">Whole animal</tissue>
    </source>
</reference>
<keyword evidence="4" id="KW-1185">Reference proteome</keyword>
<dbReference type="Gene3D" id="3.30.160.60">
    <property type="entry name" value="Classic Zinc Finger"/>
    <property type="match status" value="1"/>
</dbReference>
<dbReference type="InterPro" id="IPR000315">
    <property type="entry name" value="Znf_B-box"/>
</dbReference>
<feature type="domain" description="B box-type" evidence="2">
    <location>
        <begin position="63"/>
        <end position="100"/>
    </location>
</feature>
<evidence type="ECO:0000313" key="4">
    <source>
        <dbReference type="Proteomes" id="UP000828390"/>
    </source>
</evidence>
<dbReference type="InterPro" id="IPR011042">
    <property type="entry name" value="6-blade_b-propeller_TolB-like"/>
</dbReference>
<dbReference type="PANTHER" id="PTHR25462:SF296">
    <property type="entry name" value="MEIOTIC P26, ISOFORM F"/>
    <property type="match status" value="1"/>
</dbReference>
<dbReference type="Gene3D" id="2.120.10.30">
    <property type="entry name" value="TolB, C-terminal domain"/>
    <property type="match status" value="1"/>
</dbReference>
<dbReference type="SUPFAM" id="SSF57845">
    <property type="entry name" value="B-box zinc-binding domain"/>
    <property type="match status" value="1"/>
</dbReference>
<name>A0A9D4RPJ8_DREPO</name>
<dbReference type="PROSITE" id="PS50119">
    <property type="entry name" value="ZF_BBOX"/>
    <property type="match status" value="1"/>
</dbReference>
<dbReference type="AlphaFoldDB" id="A0A9D4RPJ8"/>
<keyword evidence="1" id="KW-0862">Zinc</keyword>
<proteinExistence type="predicted"/>
<dbReference type="Proteomes" id="UP000828390">
    <property type="component" value="Unassembled WGS sequence"/>
</dbReference>
<dbReference type="SUPFAM" id="SSF101898">
    <property type="entry name" value="NHL repeat"/>
    <property type="match status" value="1"/>
</dbReference>
<dbReference type="GO" id="GO:0008270">
    <property type="term" value="F:zinc ion binding"/>
    <property type="evidence" value="ECO:0007669"/>
    <property type="project" value="UniProtKB-KW"/>
</dbReference>
<keyword evidence="1" id="KW-0479">Metal-binding</keyword>
<dbReference type="PANTHER" id="PTHR25462">
    <property type="entry name" value="BONUS, ISOFORM C-RELATED"/>
    <property type="match status" value="1"/>
</dbReference>
<evidence type="ECO:0000256" key="1">
    <source>
        <dbReference type="PROSITE-ProRule" id="PRU00024"/>
    </source>
</evidence>
<sequence>MPTCEDNDTLTEADFYCEGCSRWYCDQCVIHHGQIFKKLTPLGKGDIAKWPVARGEAELLSQCEEHIRKKIKMFCADHNQLCCTTCVLLDHRQCNKVTKITSEEHKKEHEDLIKLTTDVTDLTKRLMKFIEQKECNIKSIEDAFDKILEEVSLMRQKFNSALDSFEQRTVNEGRALVSSLQESLQADAELGKTALKRIQSFQEAADKIGTHDSELSAIAFMKIQSEMSKSDSFLRMTAFKSKSTSSFIPNKEIDTCFETVESFGNTVSNKSNAVITMTNQSLYTVKRSGESTCEIRCICEMSDGNIILADATNKKMKMLDTKFSVISHCDMPAYPCGVCQVSNSQVVVVVYDWKKFHAIQIIDVTNNTLVKKETFNLTHPCTGICHYNGHMYITSRTALYCYTLTGKLLDKLHEDTSASDTVYRCAVNADCGMIYVVNFTHNKVLTLDMSGHLLSSFNDPELQNPTDVHVSESGQVLVCGYYSKNIIQLNSEGTEKITCVASLKEGKDVLSVRMLRRTGYVLVGRLGTDDIAVLDVEY</sequence>
<accession>A0A9D4RPJ8</accession>
<comment type="caution">
    <text evidence="3">The sequence shown here is derived from an EMBL/GenBank/DDBJ whole genome shotgun (WGS) entry which is preliminary data.</text>
</comment>
<evidence type="ECO:0000313" key="3">
    <source>
        <dbReference type="EMBL" id="KAH3876661.1"/>
    </source>
</evidence>
<evidence type="ECO:0000259" key="2">
    <source>
        <dbReference type="PROSITE" id="PS50119"/>
    </source>
</evidence>